<evidence type="ECO:0000313" key="3">
    <source>
        <dbReference type="Proteomes" id="UP000031443"/>
    </source>
</evidence>
<organism evidence="2 3">
    <name type="scientific">Chelonia mydas</name>
    <name type="common">Green sea-turtle</name>
    <name type="synonym">Chelonia agassizi</name>
    <dbReference type="NCBI Taxonomy" id="8469"/>
    <lineage>
        <taxon>Eukaryota</taxon>
        <taxon>Metazoa</taxon>
        <taxon>Chordata</taxon>
        <taxon>Craniata</taxon>
        <taxon>Vertebrata</taxon>
        <taxon>Euteleostomi</taxon>
        <taxon>Archelosauria</taxon>
        <taxon>Testudinata</taxon>
        <taxon>Testudines</taxon>
        <taxon>Cryptodira</taxon>
        <taxon>Durocryptodira</taxon>
        <taxon>Americhelydia</taxon>
        <taxon>Chelonioidea</taxon>
        <taxon>Cheloniidae</taxon>
        <taxon>Chelonia</taxon>
    </lineage>
</organism>
<feature type="compositionally biased region" description="Basic and acidic residues" evidence="1">
    <location>
        <begin position="8"/>
        <end position="19"/>
    </location>
</feature>
<keyword evidence="3" id="KW-1185">Reference proteome</keyword>
<dbReference type="Proteomes" id="UP000031443">
    <property type="component" value="Unassembled WGS sequence"/>
</dbReference>
<dbReference type="AlphaFoldDB" id="M7B3S8"/>
<accession>M7B3S8</accession>
<proteinExistence type="predicted"/>
<sequence>MPPTKRPGRPDLERDRNPTGERPTLILRGKSRACSAMAPFPPQLAASTRDSITGCFSFTRGGKLSGMRELAGFGSDDSQAQSPRSHLLPFPLMVGTFTF</sequence>
<dbReference type="EMBL" id="KB551570">
    <property type="protein sequence ID" value="EMP30150.1"/>
    <property type="molecule type" value="Genomic_DNA"/>
</dbReference>
<gene>
    <name evidence="2" type="ORF">UY3_12733</name>
</gene>
<name>M7B3S8_CHEMY</name>
<evidence type="ECO:0000313" key="2">
    <source>
        <dbReference type="EMBL" id="EMP30150.1"/>
    </source>
</evidence>
<evidence type="ECO:0000256" key="1">
    <source>
        <dbReference type="SAM" id="MobiDB-lite"/>
    </source>
</evidence>
<protein>
    <submittedName>
        <fullName evidence="2">Uncharacterized protein</fullName>
    </submittedName>
</protein>
<reference evidence="3" key="1">
    <citation type="journal article" date="2013" name="Nat. Genet.">
        <title>The draft genomes of soft-shell turtle and green sea turtle yield insights into the development and evolution of the turtle-specific body plan.</title>
        <authorList>
            <person name="Wang Z."/>
            <person name="Pascual-Anaya J."/>
            <person name="Zadissa A."/>
            <person name="Li W."/>
            <person name="Niimura Y."/>
            <person name="Huang Z."/>
            <person name="Li C."/>
            <person name="White S."/>
            <person name="Xiong Z."/>
            <person name="Fang D."/>
            <person name="Wang B."/>
            <person name="Ming Y."/>
            <person name="Chen Y."/>
            <person name="Zheng Y."/>
            <person name="Kuraku S."/>
            <person name="Pignatelli M."/>
            <person name="Herrero J."/>
            <person name="Beal K."/>
            <person name="Nozawa M."/>
            <person name="Li Q."/>
            <person name="Wang J."/>
            <person name="Zhang H."/>
            <person name="Yu L."/>
            <person name="Shigenobu S."/>
            <person name="Wang J."/>
            <person name="Liu J."/>
            <person name="Flicek P."/>
            <person name="Searle S."/>
            <person name="Wang J."/>
            <person name="Kuratani S."/>
            <person name="Yin Y."/>
            <person name="Aken B."/>
            <person name="Zhang G."/>
            <person name="Irie N."/>
        </authorList>
    </citation>
    <scope>NUCLEOTIDE SEQUENCE [LARGE SCALE GENOMIC DNA]</scope>
</reference>
<feature type="region of interest" description="Disordered" evidence="1">
    <location>
        <begin position="1"/>
        <end position="27"/>
    </location>
</feature>